<dbReference type="AlphaFoldDB" id="A0A5C4TAI6"/>
<evidence type="ECO:0000259" key="2">
    <source>
        <dbReference type="Pfam" id="PF12708"/>
    </source>
</evidence>
<evidence type="ECO:0000313" key="3">
    <source>
        <dbReference type="EMBL" id="TNJ65457.1"/>
    </source>
</evidence>
<dbReference type="InterPro" id="IPR011050">
    <property type="entry name" value="Pectin_lyase_fold/virulence"/>
</dbReference>
<dbReference type="Gene3D" id="2.160.20.10">
    <property type="entry name" value="Single-stranded right-handed beta-helix, Pectin lyase-like"/>
    <property type="match status" value="1"/>
</dbReference>
<protein>
    <recommendedName>
        <fullName evidence="2">Rhamnogalacturonase A/B/Epimerase-like pectate lyase domain-containing protein</fullName>
    </recommendedName>
</protein>
<dbReference type="RefSeq" id="WP_139602954.1">
    <property type="nucleotide sequence ID" value="NZ_VDCQ01000018.1"/>
</dbReference>
<feature type="compositionally biased region" description="Basic and acidic residues" evidence="1">
    <location>
        <begin position="1"/>
        <end position="10"/>
    </location>
</feature>
<name>A0A5C4TAI6_9BACL</name>
<dbReference type="OrthoDB" id="2496562at2"/>
<evidence type="ECO:0000256" key="1">
    <source>
        <dbReference type="SAM" id="MobiDB-lite"/>
    </source>
</evidence>
<dbReference type="InterPro" id="IPR012334">
    <property type="entry name" value="Pectin_lyas_fold"/>
</dbReference>
<dbReference type="Pfam" id="PF12708">
    <property type="entry name" value="Pect-lyase_RHGA_epim"/>
    <property type="match status" value="1"/>
</dbReference>
<feature type="compositionally biased region" description="Low complexity" evidence="1">
    <location>
        <begin position="20"/>
        <end position="40"/>
    </location>
</feature>
<accession>A0A5C4TAI6</accession>
<gene>
    <name evidence="3" type="ORF">FE784_14645</name>
</gene>
<keyword evidence="4" id="KW-1185">Reference proteome</keyword>
<dbReference type="InterPro" id="IPR024535">
    <property type="entry name" value="RHGA/B-epi-like_pectate_lyase"/>
</dbReference>
<evidence type="ECO:0000313" key="4">
    <source>
        <dbReference type="Proteomes" id="UP000307943"/>
    </source>
</evidence>
<organism evidence="3 4">
    <name type="scientific">Paenibacillus hemerocallicola</name>
    <dbReference type="NCBI Taxonomy" id="1172614"/>
    <lineage>
        <taxon>Bacteria</taxon>
        <taxon>Bacillati</taxon>
        <taxon>Bacillota</taxon>
        <taxon>Bacilli</taxon>
        <taxon>Bacillales</taxon>
        <taxon>Paenibacillaceae</taxon>
        <taxon>Paenibacillus</taxon>
    </lineage>
</organism>
<dbReference type="EMBL" id="VDCQ01000018">
    <property type="protein sequence ID" value="TNJ65457.1"/>
    <property type="molecule type" value="Genomic_DNA"/>
</dbReference>
<comment type="caution">
    <text evidence="3">The sequence shown here is derived from an EMBL/GenBank/DDBJ whole genome shotgun (WGS) entry which is preliminary data.</text>
</comment>
<proteinExistence type="predicted"/>
<dbReference type="SUPFAM" id="SSF51126">
    <property type="entry name" value="Pectin lyase-like"/>
    <property type="match status" value="1"/>
</dbReference>
<dbReference type="Proteomes" id="UP000307943">
    <property type="component" value="Unassembled WGS sequence"/>
</dbReference>
<sequence length="313" mass="33368">MDKRNGKTEANEPNEPNPNEPNLNKPNPNEPNEPNLNKPNPNEPNPNRPSQTISRRKMLSVLGISGAALLTAGMSAKDSSGYSVQGAVYGSPEDDDSSCCLRMTTIAELRGMTGPIGDLFCYVVDRGCEGQFYYDASDTATPDNTGLVLVSASGARWKRVHQGEISIAWFGAVGDGATDCTRSIQAALDTGLPVFLPAGAYAITNTLRVKANGQLLRGGGRFATIVRNASNASPLLHFGDNTDPTTTGYALSCAARDFTLEGNALTTEGVAYWDRRMTLRHGEAPPAPACWKGCACRESGTARRCEYPPGPRP</sequence>
<feature type="region of interest" description="Disordered" evidence="1">
    <location>
        <begin position="1"/>
        <end position="51"/>
    </location>
</feature>
<reference evidence="3 4" key="1">
    <citation type="submission" date="2019-05" db="EMBL/GenBank/DDBJ databases">
        <title>We sequenced the genome of Paenibacillus hemerocallicola KCTC 33185 for further insight into its adaptation and study the phylogeny of Paenibacillus.</title>
        <authorList>
            <person name="Narsing Rao M.P."/>
        </authorList>
    </citation>
    <scope>NUCLEOTIDE SEQUENCE [LARGE SCALE GENOMIC DNA]</scope>
    <source>
        <strain evidence="3 4">KCTC 33185</strain>
    </source>
</reference>
<feature type="domain" description="Rhamnogalacturonase A/B/Epimerase-like pectate lyase" evidence="2">
    <location>
        <begin position="167"/>
        <end position="229"/>
    </location>
</feature>